<reference evidence="2 3" key="1">
    <citation type="submission" date="2019-06" db="EMBL/GenBank/DDBJ databases">
        <title>Sequencing the genomes of 1000 actinobacteria strains.</title>
        <authorList>
            <person name="Klenk H.-P."/>
        </authorList>
    </citation>
    <scope>NUCLEOTIDE SEQUENCE [LARGE SCALE GENOMIC DNA]</scope>
    <source>
        <strain evidence="2 3">DSM 18031</strain>
    </source>
</reference>
<evidence type="ECO:0000313" key="2">
    <source>
        <dbReference type="EMBL" id="TQM63417.1"/>
    </source>
</evidence>
<keyword evidence="3" id="KW-1185">Reference proteome</keyword>
<evidence type="ECO:0008006" key="4">
    <source>
        <dbReference type="Google" id="ProtNLM"/>
    </source>
</evidence>
<dbReference type="EMBL" id="VFPN01000002">
    <property type="protein sequence ID" value="TQM63417.1"/>
    <property type="molecule type" value="Genomic_DNA"/>
</dbReference>
<evidence type="ECO:0000313" key="3">
    <source>
        <dbReference type="Proteomes" id="UP000318331"/>
    </source>
</evidence>
<proteinExistence type="predicted"/>
<name>A0A543HYJ4_9MICO</name>
<organism evidence="2 3">
    <name type="scientific">Klugiella xanthotipulae</name>
    <dbReference type="NCBI Taxonomy" id="244735"/>
    <lineage>
        <taxon>Bacteria</taxon>
        <taxon>Bacillati</taxon>
        <taxon>Actinomycetota</taxon>
        <taxon>Actinomycetes</taxon>
        <taxon>Micrococcales</taxon>
        <taxon>Microbacteriaceae</taxon>
        <taxon>Klugiella</taxon>
    </lineage>
</organism>
<sequence>MTDQTPHAGREAAPRPAAEKDVLPTIGIEFVTANASDDERAAVYAVLAVLKQQESQQVRSVTALARNPWRRSQRVPEGIPEYLD</sequence>
<gene>
    <name evidence="2" type="ORF">FB466_1679</name>
</gene>
<dbReference type="OrthoDB" id="4991161at2"/>
<dbReference type="AlphaFoldDB" id="A0A543HYJ4"/>
<protein>
    <recommendedName>
        <fullName evidence="4">Acyl-CoA carboxylase epsilon subunit-like protein</fullName>
    </recommendedName>
</protein>
<evidence type="ECO:0000256" key="1">
    <source>
        <dbReference type="SAM" id="MobiDB-lite"/>
    </source>
</evidence>
<dbReference type="Proteomes" id="UP000318331">
    <property type="component" value="Unassembled WGS sequence"/>
</dbReference>
<comment type="caution">
    <text evidence="2">The sequence shown here is derived from an EMBL/GenBank/DDBJ whole genome shotgun (WGS) entry which is preliminary data.</text>
</comment>
<dbReference type="RefSeq" id="WP_141917489.1">
    <property type="nucleotide sequence ID" value="NZ_BAAAYS010000011.1"/>
</dbReference>
<feature type="compositionally biased region" description="Basic and acidic residues" evidence="1">
    <location>
        <begin position="8"/>
        <end position="20"/>
    </location>
</feature>
<feature type="region of interest" description="Disordered" evidence="1">
    <location>
        <begin position="1"/>
        <end position="20"/>
    </location>
</feature>
<accession>A0A543HYJ4</accession>